<evidence type="ECO:0000313" key="2">
    <source>
        <dbReference type="EMBL" id="KAJ1090687.1"/>
    </source>
</evidence>
<sequence>MQFQKPRSPLLYNMTGCVLSGYYRVRPGLPERSVYTAPQCGRRYYNTNKRGEDEMRQASPERNRTVKD</sequence>
<feature type="region of interest" description="Disordered" evidence="1">
    <location>
        <begin position="43"/>
        <end position="68"/>
    </location>
</feature>
<keyword evidence="3" id="KW-1185">Reference proteome</keyword>
<gene>
    <name evidence="2" type="ORF">NDU88_003816</name>
</gene>
<protein>
    <submittedName>
        <fullName evidence="2">Uncharacterized protein</fullName>
    </submittedName>
</protein>
<evidence type="ECO:0000256" key="1">
    <source>
        <dbReference type="SAM" id="MobiDB-lite"/>
    </source>
</evidence>
<proteinExistence type="predicted"/>
<name>A0AAV7LGJ5_PLEWA</name>
<organism evidence="2 3">
    <name type="scientific">Pleurodeles waltl</name>
    <name type="common">Iberian ribbed newt</name>
    <dbReference type="NCBI Taxonomy" id="8319"/>
    <lineage>
        <taxon>Eukaryota</taxon>
        <taxon>Metazoa</taxon>
        <taxon>Chordata</taxon>
        <taxon>Craniata</taxon>
        <taxon>Vertebrata</taxon>
        <taxon>Euteleostomi</taxon>
        <taxon>Amphibia</taxon>
        <taxon>Batrachia</taxon>
        <taxon>Caudata</taxon>
        <taxon>Salamandroidea</taxon>
        <taxon>Salamandridae</taxon>
        <taxon>Pleurodelinae</taxon>
        <taxon>Pleurodeles</taxon>
    </lineage>
</organism>
<dbReference type="EMBL" id="JANPWB010000015">
    <property type="protein sequence ID" value="KAJ1090687.1"/>
    <property type="molecule type" value="Genomic_DNA"/>
</dbReference>
<reference evidence="2" key="1">
    <citation type="journal article" date="2022" name="bioRxiv">
        <title>Sequencing and chromosome-scale assembly of the giantPleurodeles waltlgenome.</title>
        <authorList>
            <person name="Brown T."/>
            <person name="Elewa A."/>
            <person name="Iarovenko S."/>
            <person name="Subramanian E."/>
            <person name="Araus A.J."/>
            <person name="Petzold A."/>
            <person name="Susuki M."/>
            <person name="Suzuki K.-i.T."/>
            <person name="Hayashi T."/>
            <person name="Toyoda A."/>
            <person name="Oliveira C."/>
            <person name="Osipova E."/>
            <person name="Leigh N.D."/>
            <person name="Simon A."/>
            <person name="Yun M.H."/>
        </authorList>
    </citation>
    <scope>NUCLEOTIDE SEQUENCE</scope>
    <source>
        <strain evidence="2">20211129_DDA</strain>
        <tissue evidence="2">Liver</tissue>
    </source>
</reference>
<comment type="caution">
    <text evidence="2">The sequence shown here is derived from an EMBL/GenBank/DDBJ whole genome shotgun (WGS) entry which is preliminary data.</text>
</comment>
<accession>A0AAV7LGJ5</accession>
<evidence type="ECO:0000313" key="3">
    <source>
        <dbReference type="Proteomes" id="UP001066276"/>
    </source>
</evidence>
<feature type="compositionally biased region" description="Basic and acidic residues" evidence="1">
    <location>
        <begin position="49"/>
        <end position="68"/>
    </location>
</feature>
<dbReference type="Proteomes" id="UP001066276">
    <property type="component" value="Chromosome 11"/>
</dbReference>
<dbReference type="AlphaFoldDB" id="A0AAV7LGJ5"/>